<evidence type="ECO:0000313" key="2">
    <source>
        <dbReference type="EMBL" id="CAG5114224.1"/>
    </source>
</evidence>
<evidence type="ECO:0000313" key="3">
    <source>
        <dbReference type="Proteomes" id="UP001158576"/>
    </source>
</evidence>
<accession>A0ABN7T9C0</accession>
<sequence>MTDFFGLGDSNSDSSDSETEQQPEKAQFKKPEKPKDESKSSLPPPEEMLLTKTRSDFFKTSDDALGVNWNNDSLLFSAPRPPSPDPAEAWKAWKNDLKPIDAADDDEKFFQEGNKASSMRGKTVRPAHVQDMAVGWSRQFSHGEMEQAIHKTTIREMPIETTQDERKIKIPKKRPVQEAPKQMPEGAKGPKFTKKATQQELKSRAAQRYGNVTDW</sequence>
<proteinExistence type="predicted"/>
<organism evidence="2 3">
    <name type="scientific">Oikopleura dioica</name>
    <name type="common">Tunicate</name>
    <dbReference type="NCBI Taxonomy" id="34765"/>
    <lineage>
        <taxon>Eukaryota</taxon>
        <taxon>Metazoa</taxon>
        <taxon>Chordata</taxon>
        <taxon>Tunicata</taxon>
        <taxon>Appendicularia</taxon>
        <taxon>Copelata</taxon>
        <taxon>Oikopleuridae</taxon>
        <taxon>Oikopleura</taxon>
    </lineage>
</organism>
<dbReference type="EMBL" id="OU015567">
    <property type="protein sequence ID" value="CAG5114224.1"/>
    <property type="molecule type" value="Genomic_DNA"/>
</dbReference>
<keyword evidence="3" id="KW-1185">Reference proteome</keyword>
<dbReference type="Proteomes" id="UP001158576">
    <property type="component" value="Chromosome 2"/>
</dbReference>
<protein>
    <submittedName>
        <fullName evidence="2">Oidioi.mRNA.OKI2018_I69.chr2.g8288.t1.cds</fullName>
    </submittedName>
</protein>
<feature type="compositionally biased region" description="Basic and acidic residues" evidence="1">
    <location>
        <begin position="22"/>
        <end position="39"/>
    </location>
</feature>
<evidence type="ECO:0000256" key="1">
    <source>
        <dbReference type="SAM" id="MobiDB-lite"/>
    </source>
</evidence>
<feature type="region of interest" description="Disordered" evidence="1">
    <location>
        <begin position="150"/>
        <end position="215"/>
    </location>
</feature>
<reference evidence="2 3" key="1">
    <citation type="submission" date="2021-04" db="EMBL/GenBank/DDBJ databases">
        <authorList>
            <person name="Bliznina A."/>
        </authorList>
    </citation>
    <scope>NUCLEOTIDE SEQUENCE [LARGE SCALE GENOMIC DNA]</scope>
</reference>
<name>A0ABN7T9C0_OIKDI</name>
<gene>
    <name evidence="2" type="ORF">OKIOD_LOCUS17053</name>
</gene>
<feature type="region of interest" description="Disordered" evidence="1">
    <location>
        <begin position="1"/>
        <end position="48"/>
    </location>
</feature>
<feature type="compositionally biased region" description="Basic and acidic residues" evidence="1">
    <location>
        <begin position="150"/>
        <end position="168"/>
    </location>
</feature>